<comment type="similarity">
    <text evidence="2">Belongs to the 3-hydroxyacyl-CoA dehydrogenase family.</text>
</comment>
<dbReference type="AlphaFoldDB" id="A0AAV5B445"/>
<evidence type="ECO:0000256" key="1">
    <source>
        <dbReference type="ARBA" id="ARBA00005086"/>
    </source>
</evidence>
<sequence>MNEKKVAVIGSGLMGGGIAQLCAQSGFETVNVDIAPEPLERAQALVEKLLSGKVAKGKMDQAEKDAVMGRLTYSCDFADIADAAVVVEAVPERLDIKKATFASIDEHADPEAVLLTNTSGLSVSAIAAATARPGSVMGMHFFYPAPVMRLVELVRGIATTDDTYDRAVAFAEAIGKEAIDAPELPGFVVNRLIVPYQNEGAFLVMEGVAPEDVDRGMKLGCNHPMGPCELMDFTGIDVVLATMRGLYEQFGDSKYRPAPILQTMVDAGRLGRKTGRGFYDYTK</sequence>
<dbReference type="PIRSF" id="PIRSF000105">
    <property type="entry name" value="HCDH"/>
    <property type="match status" value="1"/>
</dbReference>
<evidence type="ECO:0000313" key="7">
    <source>
        <dbReference type="EMBL" id="GJM55576.1"/>
    </source>
</evidence>
<reference evidence="7" key="1">
    <citation type="journal article" date="2022" name="Int. J. Syst. Evol. Microbiol.">
        <title>Granulimonas faecalis gen. nov., sp. nov., and Leptogranulimonas caecicola gen. nov., sp. nov., novel lactate-producing Atopobiaceae bacteria isolated from mouse intestines, and an emended description of the family Atopobiaceae.</title>
        <authorList>
            <person name="Morinaga K."/>
            <person name="Kusada H."/>
            <person name="Sakamoto S."/>
            <person name="Murakami T."/>
            <person name="Toyoda A."/>
            <person name="Mori H."/>
            <person name="Meng X.Y."/>
            <person name="Takashino M."/>
            <person name="Murotomi K."/>
            <person name="Tamaki H."/>
        </authorList>
    </citation>
    <scope>NUCLEOTIDE SEQUENCE</scope>
    <source>
        <strain evidence="7">OPF53</strain>
    </source>
</reference>
<keyword evidence="8" id="KW-1185">Reference proteome</keyword>
<dbReference type="InterPro" id="IPR036291">
    <property type="entry name" value="NAD(P)-bd_dom_sf"/>
</dbReference>
<dbReference type="PANTHER" id="PTHR48075">
    <property type="entry name" value="3-HYDROXYACYL-COA DEHYDROGENASE FAMILY PROTEIN"/>
    <property type="match status" value="1"/>
</dbReference>
<evidence type="ECO:0000256" key="2">
    <source>
        <dbReference type="ARBA" id="ARBA00009463"/>
    </source>
</evidence>
<evidence type="ECO:0000259" key="5">
    <source>
        <dbReference type="Pfam" id="PF00725"/>
    </source>
</evidence>
<dbReference type="SUPFAM" id="SSF48179">
    <property type="entry name" value="6-phosphogluconate dehydrogenase C-terminal domain-like"/>
    <property type="match status" value="1"/>
</dbReference>
<gene>
    <name evidence="7" type="primary">hbd</name>
    <name evidence="7" type="ORF">ATOP_12310</name>
</gene>
<dbReference type="Gene3D" id="3.40.50.720">
    <property type="entry name" value="NAD(P)-binding Rossmann-like Domain"/>
    <property type="match status" value="1"/>
</dbReference>
<dbReference type="InterPro" id="IPR006108">
    <property type="entry name" value="3HC_DH_C"/>
</dbReference>
<dbReference type="InterPro" id="IPR008927">
    <property type="entry name" value="6-PGluconate_DH-like_C_sf"/>
</dbReference>
<dbReference type="InterPro" id="IPR013328">
    <property type="entry name" value="6PGD_dom2"/>
</dbReference>
<dbReference type="PANTHER" id="PTHR48075:SF5">
    <property type="entry name" value="3-HYDROXYBUTYRYL-COA DEHYDROGENASE"/>
    <property type="match status" value="1"/>
</dbReference>
<organism evidence="7 8">
    <name type="scientific">Granulimonas faecalis</name>
    <dbReference type="NCBI Taxonomy" id="2894155"/>
    <lineage>
        <taxon>Bacteria</taxon>
        <taxon>Bacillati</taxon>
        <taxon>Actinomycetota</taxon>
        <taxon>Coriobacteriia</taxon>
        <taxon>Coriobacteriales</taxon>
        <taxon>Kribbibacteriaceae</taxon>
        <taxon>Granulimonas</taxon>
    </lineage>
</organism>
<dbReference type="SUPFAM" id="SSF51735">
    <property type="entry name" value="NAD(P)-binding Rossmann-fold domains"/>
    <property type="match status" value="1"/>
</dbReference>
<accession>A0AAV5B445</accession>
<dbReference type="RefSeq" id="WP_135977157.1">
    <property type="nucleotide sequence ID" value="NZ_BQKC01000001.1"/>
</dbReference>
<dbReference type="GO" id="GO:0006635">
    <property type="term" value="P:fatty acid beta-oxidation"/>
    <property type="evidence" value="ECO:0007669"/>
    <property type="project" value="TreeGrafter"/>
</dbReference>
<dbReference type="InterPro" id="IPR006176">
    <property type="entry name" value="3-OHacyl-CoA_DH_NAD-bd"/>
</dbReference>
<dbReference type="EMBL" id="BQKC01000001">
    <property type="protein sequence ID" value="GJM55576.1"/>
    <property type="molecule type" value="Genomic_DNA"/>
</dbReference>
<evidence type="ECO:0000313" key="8">
    <source>
        <dbReference type="Proteomes" id="UP001055025"/>
    </source>
</evidence>
<dbReference type="InterPro" id="IPR022694">
    <property type="entry name" value="3-OHacyl-CoA_DH"/>
</dbReference>
<comment type="pathway">
    <text evidence="1">Lipid metabolism; butanoate metabolism.</text>
</comment>
<comment type="caution">
    <text evidence="7">The sequence shown here is derived from an EMBL/GenBank/DDBJ whole genome shotgun (WGS) entry which is preliminary data.</text>
</comment>
<dbReference type="GO" id="GO:0008691">
    <property type="term" value="F:3-hydroxybutyryl-CoA dehydrogenase activity"/>
    <property type="evidence" value="ECO:0007669"/>
    <property type="project" value="TreeGrafter"/>
</dbReference>
<evidence type="ECO:0000256" key="3">
    <source>
        <dbReference type="ARBA" id="ARBA00023002"/>
    </source>
</evidence>
<proteinExistence type="inferred from homology"/>
<dbReference type="GO" id="GO:0070403">
    <property type="term" value="F:NAD+ binding"/>
    <property type="evidence" value="ECO:0007669"/>
    <property type="project" value="InterPro"/>
</dbReference>
<dbReference type="Proteomes" id="UP001055025">
    <property type="component" value="Unassembled WGS sequence"/>
</dbReference>
<keyword evidence="3" id="KW-0560">Oxidoreductase</keyword>
<dbReference type="Pfam" id="PF02737">
    <property type="entry name" value="3HCDH_N"/>
    <property type="match status" value="1"/>
</dbReference>
<evidence type="ECO:0000256" key="4">
    <source>
        <dbReference type="PIRSR" id="PIRSR000105-1"/>
    </source>
</evidence>
<dbReference type="Gene3D" id="1.10.1040.10">
    <property type="entry name" value="N-(1-d-carboxylethyl)-l-norvaline Dehydrogenase, domain 2"/>
    <property type="match status" value="1"/>
</dbReference>
<feature type="domain" description="3-hydroxyacyl-CoA dehydrogenase NAD binding" evidence="6">
    <location>
        <begin position="5"/>
        <end position="181"/>
    </location>
</feature>
<protein>
    <submittedName>
        <fullName evidence="7">3-hydroxybutyryl-CoA dehydrogenase</fullName>
    </submittedName>
</protein>
<feature type="domain" description="3-hydroxyacyl-CoA dehydrogenase C-terminal" evidence="5">
    <location>
        <begin position="186"/>
        <end position="281"/>
    </location>
</feature>
<dbReference type="FunFam" id="3.40.50.720:FF:000009">
    <property type="entry name" value="Fatty oxidation complex, alpha subunit"/>
    <property type="match status" value="1"/>
</dbReference>
<dbReference type="Pfam" id="PF00725">
    <property type="entry name" value="3HCDH"/>
    <property type="match status" value="1"/>
</dbReference>
<feature type="site" description="Important for catalytic activity" evidence="4">
    <location>
        <position position="140"/>
    </location>
</feature>
<name>A0AAV5B445_9ACTN</name>
<evidence type="ECO:0000259" key="6">
    <source>
        <dbReference type="Pfam" id="PF02737"/>
    </source>
</evidence>